<comment type="caution">
    <text evidence="1">The sequence shown here is derived from an EMBL/GenBank/DDBJ whole genome shotgun (WGS) entry which is preliminary data.</text>
</comment>
<evidence type="ECO:0000313" key="1">
    <source>
        <dbReference type="EMBL" id="MBM3331768.1"/>
    </source>
</evidence>
<proteinExistence type="predicted"/>
<dbReference type="Proteomes" id="UP000779900">
    <property type="component" value="Unassembled WGS sequence"/>
</dbReference>
<sequence length="59" mass="6376">MSEEKKEKAEEKGVGECRVTVNVEGCGACCGTEMGDLKLDGKQRVIKVVCCPSEEKKAQ</sequence>
<name>A0A938BUB3_UNCW3</name>
<protein>
    <submittedName>
        <fullName evidence="1">Uncharacterized protein</fullName>
    </submittedName>
</protein>
<accession>A0A938BUB3</accession>
<evidence type="ECO:0000313" key="2">
    <source>
        <dbReference type="Proteomes" id="UP000779900"/>
    </source>
</evidence>
<dbReference type="EMBL" id="VGIR01000043">
    <property type="protein sequence ID" value="MBM3331768.1"/>
    <property type="molecule type" value="Genomic_DNA"/>
</dbReference>
<dbReference type="AlphaFoldDB" id="A0A938BUB3"/>
<organism evidence="1 2">
    <name type="scientific">candidate division WOR-3 bacterium</name>
    <dbReference type="NCBI Taxonomy" id="2052148"/>
    <lineage>
        <taxon>Bacteria</taxon>
        <taxon>Bacteria division WOR-3</taxon>
    </lineage>
</organism>
<gene>
    <name evidence="1" type="ORF">FJY68_07960</name>
</gene>
<reference evidence="1" key="1">
    <citation type="submission" date="2019-03" db="EMBL/GenBank/DDBJ databases">
        <title>Lake Tanganyika Metagenome-Assembled Genomes (MAGs).</title>
        <authorList>
            <person name="Tran P."/>
        </authorList>
    </citation>
    <scope>NUCLEOTIDE SEQUENCE</scope>
    <source>
        <strain evidence="1">K_DeepCast_150m_m2_040</strain>
    </source>
</reference>